<keyword evidence="2" id="KW-1003">Cell membrane</keyword>
<name>A0ABQ5MZ54_9MICC</name>
<evidence type="ECO:0000256" key="3">
    <source>
        <dbReference type="ARBA" id="ARBA00022692"/>
    </source>
</evidence>
<dbReference type="PANTHER" id="PTHR34187">
    <property type="entry name" value="FGR18P"/>
    <property type="match status" value="1"/>
</dbReference>
<sequence length="123" mass="13070">MRGRLESLVLNHGDEPDPRFTLANERTFLAWIRTSLAFLAAGIAIEAFADELLSAPLRTPVAGGLLSGAALIAALAGIRWLRVERAMRHKAPLPLAPFAPIVAAIGILGTSILLFTLMSQTGT</sequence>
<evidence type="ECO:0000256" key="5">
    <source>
        <dbReference type="ARBA" id="ARBA00023136"/>
    </source>
</evidence>
<dbReference type="PANTHER" id="PTHR34187:SF2">
    <property type="entry name" value="DUF202 DOMAIN-CONTAINING PROTEIN"/>
    <property type="match status" value="1"/>
</dbReference>
<gene>
    <name evidence="8" type="ORF">AHIS1636_36210</name>
</gene>
<reference evidence="8 9" key="1">
    <citation type="journal article" date="2023" name="Int. J. Syst. Evol. Microbiol.">
        <title>Arthrobacter mangrovi sp. nov., an actinobacterium isolated from the rhizosphere of a mangrove.</title>
        <authorList>
            <person name="Hamada M."/>
            <person name="Saitou S."/>
            <person name="Enomoto N."/>
            <person name="Nanri K."/>
            <person name="Hidaka K."/>
            <person name="Miura T."/>
            <person name="Tamura T."/>
        </authorList>
    </citation>
    <scope>NUCLEOTIDE SEQUENCE [LARGE SCALE GENOMIC DNA]</scope>
    <source>
        <strain evidence="8 9">NBRC 112813</strain>
    </source>
</reference>
<protein>
    <submittedName>
        <fullName evidence="8">Membrane protein</fullName>
    </submittedName>
</protein>
<evidence type="ECO:0000256" key="2">
    <source>
        <dbReference type="ARBA" id="ARBA00022475"/>
    </source>
</evidence>
<feature type="transmembrane region" description="Helical" evidence="6">
    <location>
        <begin position="61"/>
        <end position="81"/>
    </location>
</feature>
<proteinExistence type="predicted"/>
<feature type="domain" description="DUF202" evidence="7">
    <location>
        <begin position="19"/>
        <end position="86"/>
    </location>
</feature>
<feature type="transmembrane region" description="Helical" evidence="6">
    <location>
        <begin position="93"/>
        <end position="118"/>
    </location>
</feature>
<keyword evidence="5 6" id="KW-0472">Membrane</keyword>
<organism evidence="8 9">
    <name type="scientific">Arthrobacter mangrovi</name>
    <dbReference type="NCBI Taxonomy" id="2966350"/>
    <lineage>
        <taxon>Bacteria</taxon>
        <taxon>Bacillati</taxon>
        <taxon>Actinomycetota</taxon>
        <taxon>Actinomycetes</taxon>
        <taxon>Micrococcales</taxon>
        <taxon>Micrococcaceae</taxon>
        <taxon>Arthrobacter</taxon>
    </lineage>
</organism>
<keyword evidence="3 6" id="KW-0812">Transmembrane</keyword>
<comment type="subcellular location">
    <subcellularLocation>
        <location evidence="1">Cell membrane</location>
        <topology evidence="1">Multi-pass membrane protein</topology>
    </subcellularLocation>
</comment>
<feature type="transmembrane region" description="Helical" evidence="6">
    <location>
        <begin position="28"/>
        <end position="49"/>
    </location>
</feature>
<evidence type="ECO:0000256" key="6">
    <source>
        <dbReference type="SAM" id="Phobius"/>
    </source>
</evidence>
<keyword evidence="9" id="KW-1185">Reference proteome</keyword>
<dbReference type="Pfam" id="PF02656">
    <property type="entry name" value="DUF202"/>
    <property type="match status" value="1"/>
</dbReference>
<evidence type="ECO:0000259" key="7">
    <source>
        <dbReference type="Pfam" id="PF02656"/>
    </source>
</evidence>
<evidence type="ECO:0000313" key="8">
    <source>
        <dbReference type="EMBL" id="GLB69178.1"/>
    </source>
</evidence>
<keyword evidence="4 6" id="KW-1133">Transmembrane helix</keyword>
<evidence type="ECO:0000256" key="1">
    <source>
        <dbReference type="ARBA" id="ARBA00004651"/>
    </source>
</evidence>
<evidence type="ECO:0000313" key="9">
    <source>
        <dbReference type="Proteomes" id="UP001209654"/>
    </source>
</evidence>
<comment type="caution">
    <text evidence="8">The sequence shown here is derived from an EMBL/GenBank/DDBJ whole genome shotgun (WGS) entry which is preliminary data.</text>
</comment>
<accession>A0ABQ5MZ54</accession>
<evidence type="ECO:0000256" key="4">
    <source>
        <dbReference type="ARBA" id="ARBA00022989"/>
    </source>
</evidence>
<dbReference type="InterPro" id="IPR003807">
    <property type="entry name" value="DUF202"/>
</dbReference>
<dbReference type="Proteomes" id="UP001209654">
    <property type="component" value="Unassembled WGS sequence"/>
</dbReference>
<dbReference type="EMBL" id="BRVS01000027">
    <property type="protein sequence ID" value="GLB69178.1"/>
    <property type="molecule type" value="Genomic_DNA"/>
</dbReference>
<dbReference type="InterPro" id="IPR052053">
    <property type="entry name" value="IM_YidH-like"/>
</dbReference>